<feature type="domain" description="Mis18" evidence="12">
    <location>
        <begin position="29"/>
        <end position="127"/>
    </location>
</feature>
<evidence type="ECO:0000256" key="2">
    <source>
        <dbReference type="ARBA" id="ARBA00004123"/>
    </source>
</evidence>
<comment type="subcellular location">
    <subcellularLocation>
        <location evidence="3">Chromosome</location>
        <location evidence="3">Centromere</location>
    </subcellularLocation>
    <subcellularLocation>
        <location evidence="2">Nucleus</location>
    </subcellularLocation>
</comment>
<accession>V9L907</accession>
<dbReference type="AlphaFoldDB" id="V9L907"/>
<dbReference type="GO" id="GO:0000775">
    <property type="term" value="C:chromosome, centromeric region"/>
    <property type="evidence" value="ECO:0007669"/>
    <property type="project" value="UniProtKB-SubCell"/>
</dbReference>
<evidence type="ECO:0000256" key="5">
    <source>
        <dbReference type="ARBA" id="ARBA00022618"/>
    </source>
</evidence>
<evidence type="ECO:0000256" key="10">
    <source>
        <dbReference type="ARBA" id="ARBA00023306"/>
    </source>
</evidence>
<organism evidence="13">
    <name type="scientific">Callorhinchus milii</name>
    <name type="common">Ghost shark</name>
    <dbReference type="NCBI Taxonomy" id="7868"/>
    <lineage>
        <taxon>Eukaryota</taxon>
        <taxon>Metazoa</taxon>
        <taxon>Chordata</taxon>
        <taxon>Craniata</taxon>
        <taxon>Vertebrata</taxon>
        <taxon>Chondrichthyes</taxon>
        <taxon>Holocephali</taxon>
        <taxon>Chimaeriformes</taxon>
        <taxon>Callorhinchidae</taxon>
        <taxon>Callorhinchus</taxon>
    </lineage>
</organism>
<dbReference type="PANTHER" id="PTHR16431:SF3">
    <property type="entry name" value="PROTEIN MIS18-BETA"/>
    <property type="match status" value="1"/>
</dbReference>
<evidence type="ECO:0000256" key="4">
    <source>
        <dbReference type="ARBA" id="ARBA00022454"/>
    </source>
</evidence>
<dbReference type="GO" id="GO:0051301">
    <property type="term" value="P:cell division"/>
    <property type="evidence" value="ECO:0007669"/>
    <property type="project" value="UniProtKB-KW"/>
</dbReference>
<dbReference type="GO" id="GO:0000785">
    <property type="term" value="C:chromatin"/>
    <property type="evidence" value="ECO:0007669"/>
    <property type="project" value="TreeGrafter"/>
</dbReference>
<name>V9L907_CALMI</name>
<evidence type="ECO:0000256" key="8">
    <source>
        <dbReference type="ARBA" id="ARBA00022833"/>
    </source>
</evidence>
<protein>
    <submittedName>
        <fullName evidence="13">Protein Mis18-beta-like protein</fullName>
    </submittedName>
</protein>
<dbReference type="GO" id="GO:0005634">
    <property type="term" value="C:nucleus"/>
    <property type="evidence" value="ECO:0007669"/>
    <property type="project" value="UniProtKB-SubCell"/>
</dbReference>
<dbReference type="InterPro" id="IPR034752">
    <property type="entry name" value="Mis18"/>
</dbReference>
<dbReference type="Pfam" id="PF03226">
    <property type="entry name" value="Yippee-Mis18"/>
    <property type="match status" value="1"/>
</dbReference>
<keyword evidence="5" id="KW-0132">Cell division</keyword>
<dbReference type="PANTHER" id="PTHR16431">
    <property type="entry name" value="NEUROGENIC PROTEIN MASTERMIND"/>
    <property type="match status" value="1"/>
</dbReference>
<dbReference type="KEGG" id="cmk:103190047"/>
<evidence type="ECO:0000256" key="3">
    <source>
        <dbReference type="ARBA" id="ARBA00004584"/>
    </source>
</evidence>
<evidence type="ECO:0000256" key="11">
    <source>
        <dbReference type="ARBA" id="ARBA00023328"/>
    </source>
</evidence>
<dbReference type="PROSITE" id="PS51793">
    <property type="entry name" value="MIS18"/>
    <property type="match status" value="1"/>
</dbReference>
<dbReference type="CTD" id="11339"/>
<comment type="function">
    <text evidence="1">Required for recruitment of CENPA to centromeres and normal chromosome segregation during mitosis.</text>
</comment>
<dbReference type="GO" id="GO:0034080">
    <property type="term" value="P:CENP-A containing chromatin assembly"/>
    <property type="evidence" value="ECO:0007669"/>
    <property type="project" value="TreeGrafter"/>
</dbReference>
<evidence type="ECO:0000256" key="6">
    <source>
        <dbReference type="ARBA" id="ARBA00022723"/>
    </source>
</evidence>
<evidence type="ECO:0000259" key="12">
    <source>
        <dbReference type="PROSITE" id="PS51793"/>
    </source>
</evidence>
<evidence type="ECO:0000313" key="13">
    <source>
        <dbReference type="EMBL" id="AFP07944.1"/>
    </source>
</evidence>
<dbReference type="InterPro" id="IPR004910">
    <property type="entry name" value="Yippee/Mis18/Cereblon"/>
</dbReference>
<dbReference type="GO" id="GO:0007059">
    <property type="term" value="P:chromosome segregation"/>
    <property type="evidence" value="ECO:0007669"/>
    <property type="project" value="TreeGrafter"/>
</dbReference>
<keyword evidence="7" id="KW-0498">Mitosis</keyword>
<keyword evidence="10" id="KW-0131">Cell cycle</keyword>
<keyword evidence="4" id="KW-0158">Chromosome</keyword>
<dbReference type="RefSeq" id="XP_042194159.1">
    <property type="nucleotide sequence ID" value="XM_042338225.1"/>
</dbReference>
<keyword evidence="6" id="KW-0479">Metal-binding</keyword>
<dbReference type="GO" id="GO:0046872">
    <property type="term" value="F:metal ion binding"/>
    <property type="evidence" value="ECO:0007669"/>
    <property type="project" value="UniProtKB-KW"/>
</dbReference>
<dbReference type="OrthoDB" id="9926299at2759"/>
<keyword evidence="11" id="KW-0137">Centromere</keyword>
<reference evidence="13" key="1">
    <citation type="journal article" date="2014" name="Nature">
        <title>Elephant shark genome provides unique insights into gnathostome evolution.</title>
        <authorList>
            <consortium name="International Elephant Shark Genome Sequencing Consortium"/>
            <person name="Venkatesh B."/>
            <person name="Lee A.P."/>
            <person name="Ravi V."/>
            <person name="Maurya A.K."/>
            <person name="Lian M.M."/>
            <person name="Swann J.B."/>
            <person name="Ohta Y."/>
            <person name="Flajnik M.F."/>
            <person name="Sutoh Y."/>
            <person name="Kasahara M."/>
            <person name="Hoon S."/>
            <person name="Gangu V."/>
            <person name="Roy S.W."/>
            <person name="Irimia M."/>
            <person name="Korzh V."/>
            <person name="Kondrychyn I."/>
            <person name="Lim Z.W."/>
            <person name="Tay B.H."/>
            <person name="Tohari S."/>
            <person name="Kong K.W."/>
            <person name="Ho S."/>
            <person name="Lorente-Galdos B."/>
            <person name="Quilez J."/>
            <person name="Marques-Bonet T."/>
            <person name="Raney B.J."/>
            <person name="Ingham P.W."/>
            <person name="Tay A."/>
            <person name="Hillier L.W."/>
            <person name="Minx P."/>
            <person name="Boehm T."/>
            <person name="Wilson R.K."/>
            <person name="Brenner S."/>
            <person name="Warren W.C."/>
        </authorList>
    </citation>
    <scope>NUCLEOTIDE SEQUENCE</scope>
    <source>
        <tissue evidence="13">Intestine</tissue>
    </source>
</reference>
<evidence type="ECO:0000256" key="9">
    <source>
        <dbReference type="ARBA" id="ARBA00023242"/>
    </source>
</evidence>
<sequence>MQLLINGHSVPDRSGFPEAPAGMLKLEHCVIFQCRNCNTVLADSVQYCGSNSSFNVLVFLDVSDQLALDPHILVGSVDPTCECLHRTLSCCKCEKAVGFVAVCTASSLAHLRGLYCLFKQSLHCYVLQSNSMVEVSDLNLECPSVTQMLGELKKEIVVAHCRLMAAVKKLDELAGEDSGLASNMLDQGQGQQPPGAARR</sequence>
<evidence type="ECO:0000256" key="7">
    <source>
        <dbReference type="ARBA" id="ARBA00022776"/>
    </source>
</evidence>
<dbReference type="GeneID" id="103190047"/>
<proteinExistence type="evidence at transcript level"/>
<keyword evidence="9" id="KW-0539">Nucleus</keyword>
<keyword evidence="8" id="KW-0862">Zinc</keyword>
<evidence type="ECO:0000256" key="1">
    <source>
        <dbReference type="ARBA" id="ARBA00003694"/>
    </source>
</evidence>
<dbReference type="EMBL" id="JW875427">
    <property type="protein sequence ID" value="AFP07944.1"/>
    <property type="molecule type" value="mRNA"/>
</dbReference>